<sequence length="127" mass="14301">MIAPSEEDSQTFTVSAACGEVYKLKASDAKERQYWVSKLRLVAHNHETRIAQQYPPLQQSVESTTSLNNVRDILLQTQKHQRSLVNAIEVFTNTDEALLTLKATSHATVMALEHCFAILQAIQHQKP</sequence>
<dbReference type="OrthoDB" id="14833at2759"/>
<dbReference type="Gene3D" id="2.30.29.30">
    <property type="entry name" value="Pleckstrin-homology domain (PH domain)/Phosphotyrosine-binding domain (PTB)"/>
    <property type="match status" value="1"/>
</dbReference>
<feature type="domain" description="PH" evidence="1">
    <location>
        <begin position="1"/>
        <end position="44"/>
    </location>
</feature>
<dbReference type="STRING" id="299467.A0A443SNS3"/>
<dbReference type="InterPro" id="IPR011993">
    <property type="entry name" value="PH-like_dom_sf"/>
</dbReference>
<dbReference type="EMBL" id="NCKV01001060">
    <property type="protein sequence ID" value="RWS29132.1"/>
    <property type="molecule type" value="Genomic_DNA"/>
</dbReference>
<dbReference type="SUPFAM" id="SSF50729">
    <property type="entry name" value="PH domain-like"/>
    <property type="match status" value="1"/>
</dbReference>
<dbReference type="AlphaFoldDB" id="A0A443SNS3"/>
<dbReference type="VEuPathDB" id="VectorBase:LDEU002908"/>
<evidence type="ECO:0000313" key="3">
    <source>
        <dbReference type="Proteomes" id="UP000288716"/>
    </source>
</evidence>
<gene>
    <name evidence="2" type="ORF">B4U80_08381</name>
</gene>
<comment type="caution">
    <text evidence="2">The sequence shown here is derived from an EMBL/GenBank/DDBJ whole genome shotgun (WGS) entry which is preliminary data.</text>
</comment>
<keyword evidence="3" id="KW-1185">Reference proteome</keyword>
<evidence type="ECO:0000259" key="1">
    <source>
        <dbReference type="PROSITE" id="PS50003"/>
    </source>
</evidence>
<dbReference type="InterPro" id="IPR001849">
    <property type="entry name" value="PH_domain"/>
</dbReference>
<name>A0A443SNS3_9ACAR</name>
<accession>A0A443SNS3</accession>
<proteinExistence type="predicted"/>
<organism evidence="2 3">
    <name type="scientific">Leptotrombidium deliense</name>
    <dbReference type="NCBI Taxonomy" id="299467"/>
    <lineage>
        <taxon>Eukaryota</taxon>
        <taxon>Metazoa</taxon>
        <taxon>Ecdysozoa</taxon>
        <taxon>Arthropoda</taxon>
        <taxon>Chelicerata</taxon>
        <taxon>Arachnida</taxon>
        <taxon>Acari</taxon>
        <taxon>Acariformes</taxon>
        <taxon>Trombidiformes</taxon>
        <taxon>Prostigmata</taxon>
        <taxon>Anystina</taxon>
        <taxon>Parasitengona</taxon>
        <taxon>Trombiculoidea</taxon>
        <taxon>Trombiculidae</taxon>
        <taxon>Leptotrombidium</taxon>
    </lineage>
</organism>
<dbReference type="Proteomes" id="UP000288716">
    <property type="component" value="Unassembled WGS sequence"/>
</dbReference>
<protein>
    <submittedName>
        <fullName evidence="2">Oxysterol-binding protein-related protein 11-like protein</fullName>
    </submittedName>
</protein>
<dbReference type="PROSITE" id="PS50003">
    <property type="entry name" value="PH_DOMAIN"/>
    <property type="match status" value="1"/>
</dbReference>
<evidence type="ECO:0000313" key="2">
    <source>
        <dbReference type="EMBL" id="RWS29132.1"/>
    </source>
</evidence>
<reference evidence="2 3" key="1">
    <citation type="journal article" date="2018" name="Gigascience">
        <title>Genomes of trombidid mites reveal novel predicted allergens and laterally-transferred genes associated with secondary metabolism.</title>
        <authorList>
            <person name="Dong X."/>
            <person name="Chaisiri K."/>
            <person name="Xia D."/>
            <person name="Armstrong S.D."/>
            <person name="Fang Y."/>
            <person name="Donnelly M.J."/>
            <person name="Kadowaki T."/>
            <person name="McGarry J.W."/>
            <person name="Darby A.C."/>
            <person name="Makepeace B.L."/>
        </authorList>
    </citation>
    <scope>NUCLEOTIDE SEQUENCE [LARGE SCALE GENOMIC DNA]</scope>
    <source>
        <strain evidence="2">UoL-UT</strain>
    </source>
</reference>